<evidence type="ECO:0000256" key="1">
    <source>
        <dbReference type="ARBA" id="ARBA00022801"/>
    </source>
</evidence>
<feature type="region of interest" description="Disordered" evidence="5">
    <location>
        <begin position="1"/>
        <end position="25"/>
    </location>
</feature>
<evidence type="ECO:0000313" key="8">
    <source>
        <dbReference type="Proteomes" id="UP000008392"/>
    </source>
</evidence>
<keyword evidence="2 4" id="KW-0442">Lipid degradation</keyword>
<dbReference type="SUPFAM" id="SSF52151">
    <property type="entry name" value="FabD/lysophospholipase-like"/>
    <property type="match status" value="1"/>
</dbReference>
<dbReference type="InterPro" id="IPR050301">
    <property type="entry name" value="NTE"/>
</dbReference>
<evidence type="ECO:0000259" key="6">
    <source>
        <dbReference type="PROSITE" id="PS51635"/>
    </source>
</evidence>
<keyword evidence="3 4" id="KW-0443">Lipid metabolism</keyword>
<evidence type="ECO:0000256" key="3">
    <source>
        <dbReference type="ARBA" id="ARBA00023098"/>
    </source>
</evidence>
<dbReference type="AlphaFoldDB" id="G0AE66"/>
<dbReference type="GO" id="GO:0016787">
    <property type="term" value="F:hydrolase activity"/>
    <property type="evidence" value="ECO:0007669"/>
    <property type="project" value="UniProtKB-UniRule"/>
</dbReference>
<dbReference type="InterPro" id="IPR016035">
    <property type="entry name" value="Acyl_Trfase/lysoPLipase"/>
</dbReference>
<keyword evidence="1 4" id="KW-0378">Hydrolase</keyword>
<reference evidence="7 8" key="1">
    <citation type="journal article" date="2004" name="Environ. Microbiol.">
        <title>Phylogeny-function analysis of (meta)genomic libraries: screening for expression of ribosomal RNA genes by large-insert library fluorescent in situ hybridization (LIL-FISH).</title>
        <authorList>
            <person name="Leveau J.H."/>
            <person name="Gerards S."/>
            <person name="de Boer W."/>
            <person name="van Veen J.A."/>
        </authorList>
    </citation>
    <scope>NUCLEOTIDE SEQUENCE [LARGE SCALE GENOMIC DNA]</scope>
    <source>
        <strain evidence="7 8">Ter331</strain>
    </source>
</reference>
<feature type="active site" description="Proton acceptor" evidence="4">
    <location>
        <position position="230"/>
    </location>
</feature>
<evidence type="ECO:0000256" key="2">
    <source>
        <dbReference type="ARBA" id="ARBA00022963"/>
    </source>
</evidence>
<dbReference type="PROSITE" id="PS51635">
    <property type="entry name" value="PNPLA"/>
    <property type="match status" value="1"/>
</dbReference>
<reference evidence="7 8" key="5">
    <citation type="journal article" date="2011" name="ISME J.">
        <title>Dual transcriptional profiling of a bacterial/fungal confrontation: Collimonas fungivorans versus Aspergillus niger.</title>
        <authorList>
            <person name="Mela F."/>
            <person name="Fritsche K."/>
            <person name="de Boer W."/>
            <person name="van Veen J.A."/>
            <person name="de Graaff L.H."/>
            <person name="van den Berg M."/>
            <person name="Leveau J.H."/>
        </authorList>
    </citation>
    <scope>NUCLEOTIDE SEQUENCE [LARGE SCALE GENOMIC DNA]</scope>
    <source>
        <strain evidence="7 8">Ter331</strain>
    </source>
</reference>
<dbReference type="eggNOG" id="COG1752">
    <property type="taxonomic scope" value="Bacteria"/>
</dbReference>
<evidence type="ECO:0000256" key="5">
    <source>
        <dbReference type="SAM" id="MobiDB-lite"/>
    </source>
</evidence>
<dbReference type="KEGG" id="cfu:CFU_4093"/>
<feature type="short sequence motif" description="GXSXG" evidence="4">
    <location>
        <begin position="67"/>
        <end position="71"/>
    </location>
</feature>
<feature type="short sequence motif" description="DGA/G" evidence="4">
    <location>
        <begin position="230"/>
        <end position="232"/>
    </location>
</feature>
<dbReference type="HOGENOM" id="CLU_042894_0_0_4"/>
<protein>
    <submittedName>
        <fullName evidence="7">Patatin</fullName>
    </submittedName>
</protein>
<evidence type="ECO:0000313" key="7">
    <source>
        <dbReference type="EMBL" id="AEK63915.1"/>
    </source>
</evidence>
<dbReference type="InterPro" id="IPR021095">
    <property type="entry name" value="DUF3734"/>
</dbReference>
<gene>
    <name evidence="7" type="ordered locus">CFU_4093</name>
</gene>
<dbReference type="InterPro" id="IPR002641">
    <property type="entry name" value="PNPLA_dom"/>
</dbReference>
<reference evidence="7 8" key="4">
    <citation type="journal article" date="2010" name="Environ. Microbiol.">
        <title>The bacterial genus Collimonas: mycophagy, weathering and other adaptive solutions to life in oligotrophic soil environments.</title>
        <authorList>
            <person name="Leveau J.H."/>
            <person name="Uroz S."/>
            <person name="de Boer W."/>
        </authorList>
    </citation>
    <scope>NUCLEOTIDE SEQUENCE [LARGE SCALE GENOMIC DNA]</scope>
    <source>
        <strain evidence="7 8">Ter331</strain>
    </source>
</reference>
<feature type="active site" description="Nucleophile" evidence="4">
    <location>
        <position position="69"/>
    </location>
</feature>
<dbReference type="Pfam" id="PF12536">
    <property type="entry name" value="DUF3734"/>
    <property type="match status" value="1"/>
</dbReference>
<organism evidence="7 8">
    <name type="scientific">Collimonas fungivorans (strain Ter331)</name>
    <dbReference type="NCBI Taxonomy" id="1005048"/>
    <lineage>
        <taxon>Bacteria</taxon>
        <taxon>Pseudomonadati</taxon>
        <taxon>Pseudomonadota</taxon>
        <taxon>Betaproteobacteria</taxon>
        <taxon>Burkholderiales</taxon>
        <taxon>Oxalobacteraceae</taxon>
        <taxon>Collimonas</taxon>
    </lineage>
</organism>
<reference evidence="7 8" key="3">
    <citation type="journal article" date="2008" name="FEMS Microbiol. Ecol.">
        <title>Identification and characterization of genes underlying chitinolysis in Collimonas fungivorans Ter331.</title>
        <authorList>
            <person name="Fritsche K."/>
            <person name="de Boer W."/>
            <person name="Gerards S."/>
            <person name="van den Berg M."/>
            <person name="van Veen J.A."/>
            <person name="Leveau J.H."/>
        </authorList>
    </citation>
    <scope>NUCLEOTIDE SEQUENCE [LARGE SCALE GENOMIC DNA]</scope>
    <source>
        <strain evidence="7 8">Ter331</strain>
    </source>
</reference>
<accession>G0AE66</accession>
<proteinExistence type="predicted"/>
<dbReference type="EMBL" id="CP002745">
    <property type="protein sequence ID" value="AEK63915.1"/>
    <property type="molecule type" value="Genomic_DNA"/>
</dbReference>
<keyword evidence="8" id="KW-1185">Reference proteome</keyword>
<feature type="domain" description="PNPLA" evidence="6">
    <location>
        <begin position="36"/>
        <end position="243"/>
    </location>
</feature>
<dbReference type="Gene3D" id="3.40.1090.10">
    <property type="entry name" value="Cytosolic phospholipase A2 catalytic domain"/>
    <property type="match status" value="2"/>
</dbReference>
<dbReference type="STRING" id="1005048.CFU_4093"/>
<dbReference type="Pfam" id="PF01734">
    <property type="entry name" value="Patatin"/>
    <property type="match status" value="1"/>
</dbReference>
<dbReference type="GO" id="GO:0016042">
    <property type="term" value="P:lipid catabolic process"/>
    <property type="evidence" value="ECO:0007669"/>
    <property type="project" value="UniProtKB-UniRule"/>
</dbReference>
<sequence length="404" mass="44760">MLFPTQDGRQMSNATTSKARIRTKTKAESVTPRVALVLQGGGALGAYQAGVYHAMHENGLTPDWVVGTSIGAINAAIIAGNERDMRLSRLKEFWEQVGHGDLTDLSKVPDAMRQFNTWWTTTDVTTRGVPGFFSPRSLNPFMVGMPVQAEQASFYDTTPLAETLARLVDFDYLNSPGGMRLTVSAMRVACGSLVNFDSQERKIGVEHIMASGALPPGFAPVRIDGDLYWDGGLYSNTPLEVVLDDESKTDVDGNTLCVMVDLWNADGPEPTTLDQITNRQKDVTFASRSERHIENYLRMYQLRRAAQALYDKLPPALRSKSDLKEFKGLHDNSTIHIVRLRYSGHDWNMPSKDINFSRGSIEWRWEQGYADAMQAAERVKANGDTFGDSDAGLVVHELVLPPVS</sequence>
<evidence type="ECO:0000256" key="4">
    <source>
        <dbReference type="PROSITE-ProRule" id="PRU01161"/>
    </source>
</evidence>
<reference evidence="8" key="6">
    <citation type="submission" date="2011-05" db="EMBL/GenBank/DDBJ databases">
        <title>Complete sequence of Collimonas fungivorans Ter331.</title>
        <authorList>
            <person name="Leveau J.H."/>
        </authorList>
    </citation>
    <scope>NUCLEOTIDE SEQUENCE [LARGE SCALE GENOMIC DNA]</scope>
    <source>
        <strain evidence="8">Ter331</strain>
    </source>
</reference>
<dbReference type="PANTHER" id="PTHR14226:SF57">
    <property type="entry name" value="BLR7027 PROTEIN"/>
    <property type="match status" value="1"/>
</dbReference>
<dbReference type="Proteomes" id="UP000008392">
    <property type="component" value="Chromosome"/>
</dbReference>
<dbReference type="PANTHER" id="PTHR14226">
    <property type="entry name" value="NEUROPATHY TARGET ESTERASE/SWISS CHEESE D.MELANOGASTER"/>
    <property type="match status" value="1"/>
</dbReference>
<reference evidence="7 8" key="2">
    <citation type="journal article" date="2006" name="J. Microbiol. Methods">
        <title>Genomic flank-sequencing of plasposon insertion sites for rapid identification of functional genes.</title>
        <authorList>
            <person name="Leveau J.H."/>
            <person name="Gerards S."/>
            <person name="Fritsche K."/>
            <person name="Zondag G."/>
            <person name="van Veen J.A."/>
        </authorList>
    </citation>
    <scope>NUCLEOTIDE SEQUENCE [LARGE SCALE GENOMIC DNA]</scope>
    <source>
        <strain evidence="7 8">Ter331</strain>
    </source>
</reference>
<name>G0AE66_COLFT</name>
<feature type="short sequence motif" description="GXGXXG" evidence="4">
    <location>
        <begin position="40"/>
        <end position="45"/>
    </location>
</feature>
<feature type="compositionally biased region" description="Polar residues" evidence="5">
    <location>
        <begin position="7"/>
        <end position="18"/>
    </location>
</feature>